<feature type="region of interest" description="Disordered" evidence="2">
    <location>
        <begin position="67"/>
        <end position="95"/>
    </location>
</feature>
<reference evidence="3" key="1">
    <citation type="submission" date="2007-03" db="EMBL/GenBank/DDBJ databases">
        <title>Annotation of Culex pipiens quinquefasciatus.</title>
        <authorList>
            <consortium name="The Broad Institute Genome Sequencing Platform"/>
            <person name="Atkinson P.W."/>
            <person name="Hemingway J."/>
            <person name="Christensen B.M."/>
            <person name="Higgs S."/>
            <person name="Kodira C."/>
            <person name="Hannick L."/>
            <person name="Megy K."/>
            <person name="O'Leary S."/>
            <person name="Pearson M."/>
            <person name="Haas B.J."/>
            <person name="Mauceli E."/>
            <person name="Wortman J.R."/>
            <person name="Lee N.H."/>
            <person name="Guigo R."/>
            <person name="Stanke M."/>
            <person name="Alvarado L."/>
            <person name="Amedeo P."/>
            <person name="Antoine C.H."/>
            <person name="Arensburger P."/>
            <person name="Bidwell S.L."/>
            <person name="Crawford M."/>
            <person name="Camaro F."/>
            <person name="Devon K."/>
            <person name="Engels R."/>
            <person name="Hammond M."/>
            <person name="Howarth C."/>
            <person name="Koehrsen M."/>
            <person name="Lawson D."/>
            <person name="Montgomery P."/>
            <person name="Nene V."/>
            <person name="Nusbaum C."/>
            <person name="Puiu D."/>
            <person name="Romero-Severson J."/>
            <person name="Severson D.W."/>
            <person name="Shumway M."/>
            <person name="Sisk P."/>
            <person name="Stolte C."/>
            <person name="Zeng Q."/>
            <person name="Eisenstadt E."/>
            <person name="Fraser-Liggett C."/>
            <person name="Strausberg R."/>
            <person name="Galagan J."/>
            <person name="Birren B."/>
            <person name="Collins F.H."/>
        </authorList>
    </citation>
    <scope>NUCLEOTIDE SEQUENCE [LARGE SCALE GENOMIC DNA]</scope>
    <source>
        <strain evidence="3">JHB</strain>
    </source>
</reference>
<evidence type="ECO:0000256" key="2">
    <source>
        <dbReference type="SAM" id="MobiDB-lite"/>
    </source>
</evidence>
<feature type="compositionally biased region" description="Basic and acidic residues" evidence="2">
    <location>
        <begin position="122"/>
        <end position="145"/>
    </location>
</feature>
<dbReference type="PANTHER" id="PTHR13434:SF0">
    <property type="entry name" value="PROTEIN CASC3"/>
    <property type="match status" value="1"/>
</dbReference>
<keyword evidence="5" id="KW-1185">Reference proteome</keyword>
<keyword evidence="1" id="KW-0175">Coiled coil</keyword>
<feature type="region of interest" description="Disordered" evidence="2">
    <location>
        <begin position="191"/>
        <end position="229"/>
    </location>
</feature>
<dbReference type="GO" id="GO:0006397">
    <property type="term" value="P:mRNA processing"/>
    <property type="evidence" value="ECO:0007669"/>
    <property type="project" value="InterPro"/>
</dbReference>
<feature type="region of interest" description="Disordered" evidence="2">
    <location>
        <begin position="782"/>
        <end position="807"/>
    </location>
</feature>
<feature type="compositionally biased region" description="Polar residues" evidence="2">
    <location>
        <begin position="1196"/>
        <end position="1216"/>
    </location>
</feature>
<dbReference type="VEuPathDB" id="VectorBase:CPIJ014431"/>
<evidence type="ECO:0000256" key="1">
    <source>
        <dbReference type="SAM" id="Coils"/>
    </source>
</evidence>
<feature type="region of interest" description="Disordered" evidence="2">
    <location>
        <begin position="306"/>
        <end position="371"/>
    </location>
</feature>
<sequence length="1911" mass="207970">MCTVAKWPVLSEIAPSVGNALDMSAAAVGVKWRPLGLKGTSESRSRSPATRSLLQQEQLPALVSIKQEKPSKKSATTRKNNINNNSLKKVNKNLNKQPQVLSNFDLEPVIRLKAVAWPQNNSDKKARGEDLQQQDNNKKNTKNDSGDIANGGDKKRRTAGKRQHYNIVAGENDDVKATKLILRRRNTTPLTTVQSGSTTSVTATTNTNTTTARTSSARSCSATTTRTSSAMLTDATPNVKKVKIEPSENNNAPQCNIKQEPIDTHLRSDETIETHRKSSRRRQFTDRIIDTMCIPEFYFKARCRSKTKTTTTNSKKKNPVAVVAAAAAKSTRNTPTRSRSNVKPNPVSLSKAAKTPKQPAPSTPSEGDSVPHLNPIFLFVKQEDTRIVEVRCEDYDKRNRIRIKKTPNGLWRSFPRTDASSSVVFSLLPKPEIKVGRPPSRAASLAGALLPKYKKSHKKKKKHKKEKKRKEHKAEQEALQESGICLEVVDDEEDEVVDVEEEAKKIAAGEQHTTLNGEHMDVDDDDDDVIDITQSEDQDTSANLKDLSQSDVNVDDISNQNNLTVDSNNISSHSECNTNSSSINIASSLEEISTNSINATSNTDSNKDDGSDNDVVLIQPEEEPQEILHHGGANTANGGGGWPEELDNIESQIPSTIISVQELQRVRASAHVGGTVVDQHTTTAALNNLIALNELGFNHQENHANECIEKTISFHLESLQAVAAVAAAAAAAAARSSTTTTNASTIGATADADASAASAASSVSASATNGSTISNGTSMCAKEVGEQGGSEPMHTSTTSDAPSVHEIDDDGDEVCVLESEPVQQQHQRQQTKGRNENMCLDSAVYENCKTESDCIQNAEVQPHITISSDSELEDDDPKHHHLSEFNDCSELIEGIREIQSANPEDLLHANCGENTMTGAELLDSLVEQRCEDNHISGTDDLKNTIYSISDDYNDDDDVLLEPEPVADIISRLGESLSTSPKCLSFNEAGEIEGLTGDLFDTTHHSLQMDDNLPNPFSSQNPTLDELSITIKDLTDSSEHANSYFNSAEKANKESDDTPIVISPDSCQEELPKDLSCRKRSEKSTDSIVTLSPSPRPISHSSDAIQSPQPSGLPAVPPSPDIFLQPKSISNAVIESLITQASATASKPRTQQKEPLDLGKCRKSASPTVSCSEEAKRQSTSEDEPKTKRIKTDPENKTTTNSGSSASTMVENNSSTAGPSASVSGGNSGGSSSGSSNMADPTRLVEMLTSGNDPDPLTQLRLLVSNPAWKVPDPLLVPKDRLNAVLASPAREIPLLLTTRPELRLPEAFAFPNILQDPDILVISLSQLEKILETQDELLKLKSKNDPSKKILSPLETLKQTLTAQAAKQNPMMSSLLASGLAGDIDAATAAAFNQMLWLPYLGQMGQLGPELLKAMMNIPSSNSSLADMIPFMGPRLQDLCGLGSNAMDYKRQLEFAMWQDALNQVNTASLQRKQEAQKKAAVAAASVHVDRKPIIPPKTLEQQRSVAAVAAAASMFQQQQGQQPKKSTSSVMNQMNSLSIPQFMTPSMPNNRFNNSRTSSLQSPSSSLQQQFSPTGFKTMPNMMSQAAAASAQMRQQARSQQLSAAQKSKQTAAAAANSMFANNPFLNLPTSFQDFHEQQQQLARKLQKEHHLTREQLQQLHQEQEQKPRVTCKSLMNLLQPEKQQQLQKQSTNSKLANLMALPGMDIYSTGQHDTLQQQIFLQQQQQQQQQQLLQQQQQQQLLQQHQQQQQQQQPQAKLKVKPGLHLLDPAAIQRRLLNTDELPGEVGSTTSGLDDSTDLSSPLWHPLFGRFSAGNRGVGVSVIASHPVGLGSIPDSPGGIFRDEICLITPSVGREVNVGPGLTKRSSVRIPGWMEAKVKQEVCNCLNNQTFGRLVSSRNLAIENAKAML</sequence>
<feature type="coiled-coil region" evidence="1">
    <location>
        <begin position="1637"/>
        <end position="1664"/>
    </location>
</feature>
<feature type="region of interest" description="Disordered" evidence="2">
    <location>
        <begin position="436"/>
        <end position="479"/>
    </location>
</feature>
<feature type="compositionally biased region" description="Low complexity" evidence="2">
    <location>
        <begin position="79"/>
        <end position="95"/>
    </location>
</feature>
<proteinExistence type="predicted"/>
<feature type="region of interest" description="Disordered" evidence="2">
    <location>
        <begin position="623"/>
        <end position="646"/>
    </location>
</feature>
<feature type="compositionally biased region" description="Polar residues" evidence="2">
    <location>
        <begin position="330"/>
        <end position="343"/>
    </location>
</feature>
<feature type="compositionally biased region" description="Polar residues" evidence="2">
    <location>
        <begin position="1541"/>
        <end position="1558"/>
    </location>
</feature>
<gene>
    <name evidence="4" type="primary">6047667</name>
    <name evidence="3" type="ORF">CpipJ_CPIJ014431</name>
</gene>
<dbReference type="GO" id="GO:0035145">
    <property type="term" value="C:exon-exon junction complex"/>
    <property type="evidence" value="ECO:0007669"/>
    <property type="project" value="InterPro"/>
</dbReference>
<dbReference type="eggNOG" id="ENOG502RZQT">
    <property type="taxonomic scope" value="Eukaryota"/>
</dbReference>
<evidence type="ECO:0000313" key="5">
    <source>
        <dbReference type="Proteomes" id="UP000002320"/>
    </source>
</evidence>
<protein>
    <submittedName>
        <fullName evidence="3 4">Uncharacterized protein</fullName>
    </submittedName>
</protein>
<dbReference type="PANTHER" id="PTHR13434">
    <property type="entry name" value="PROTEIN CASC3"/>
    <property type="match status" value="1"/>
</dbReference>
<dbReference type="Proteomes" id="UP000002320">
    <property type="component" value="Unassembled WGS sequence"/>
</dbReference>
<dbReference type="KEGG" id="cqu:CpipJ_CPIJ014431"/>
<feature type="compositionally biased region" description="Polar residues" evidence="2">
    <location>
        <begin position="1085"/>
        <end position="1109"/>
    </location>
</feature>
<feature type="compositionally biased region" description="Low complexity" evidence="2">
    <location>
        <begin position="1584"/>
        <end position="1610"/>
    </location>
</feature>
<feature type="compositionally biased region" description="Basic and acidic residues" evidence="2">
    <location>
        <begin position="1172"/>
        <end position="1195"/>
    </location>
</feature>
<evidence type="ECO:0000313" key="4">
    <source>
        <dbReference type="EnsemblMetazoa" id="CPIJ014431-PA"/>
    </source>
</evidence>
<feature type="compositionally biased region" description="Basic and acidic residues" evidence="2">
    <location>
        <begin position="1069"/>
        <end position="1084"/>
    </location>
</feature>
<feature type="compositionally biased region" description="Acidic residues" evidence="2">
    <location>
        <begin position="521"/>
        <end position="539"/>
    </location>
</feature>
<organism>
    <name type="scientific">Culex quinquefasciatus</name>
    <name type="common">Southern house mosquito</name>
    <name type="synonym">Culex pungens</name>
    <dbReference type="NCBI Taxonomy" id="7176"/>
    <lineage>
        <taxon>Eukaryota</taxon>
        <taxon>Metazoa</taxon>
        <taxon>Ecdysozoa</taxon>
        <taxon>Arthropoda</taxon>
        <taxon>Hexapoda</taxon>
        <taxon>Insecta</taxon>
        <taxon>Pterygota</taxon>
        <taxon>Neoptera</taxon>
        <taxon>Endopterygota</taxon>
        <taxon>Diptera</taxon>
        <taxon>Nematocera</taxon>
        <taxon>Culicoidea</taxon>
        <taxon>Culicidae</taxon>
        <taxon>Culicinae</taxon>
        <taxon>Culicini</taxon>
        <taxon>Culex</taxon>
        <taxon>Culex</taxon>
    </lineage>
</organism>
<dbReference type="OrthoDB" id="6619045at2759"/>
<feature type="compositionally biased region" description="Low complexity" evidence="2">
    <location>
        <begin position="1559"/>
        <end position="1574"/>
    </location>
</feature>
<reference evidence="4" key="2">
    <citation type="submission" date="2020-05" db="UniProtKB">
        <authorList>
            <consortium name="EnsemblMetazoa"/>
        </authorList>
    </citation>
    <scope>IDENTIFICATION</scope>
    <source>
        <strain evidence="4">JHB</strain>
    </source>
</reference>
<accession>B0X4X7</accession>
<dbReference type="InterPro" id="IPR028544">
    <property type="entry name" value="CASC3"/>
</dbReference>
<feature type="region of interest" description="Disordered" evidence="2">
    <location>
        <begin position="505"/>
        <end position="579"/>
    </location>
</feature>
<dbReference type="InParanoid" id="B0X4X7"/>
<feature type="region of interest" description="Disordered" evidence="2">
    <location>
        <begin position="1541"/>
        <end position="1610"/>
    </location>
</feature>
<feature type="region of interest" description="Disordered" evidence="2">
    <location>
        <begin position="120"/>
        <end position="165"/>
    </location>
</feature>
<feature type="compositionally biased region" description="Basic residues" evidence="2">
    <location>
        <begin position="154"/>
        <end position="164"/>
    </location>
</feature>
<evidence type="ECO:0000313" key="3">
    <source>
        <dbReference type="EMBL" id="EDS40592.1"/>
    </source>
</evidence>
<dbReference type="OMA" id="VDQHTTT"/>
<feature type="region of interest" description="Disordered" evidence="2">
    <location>
        <begin position="1141"/>
        <end position="1238"/>
    </location>
</feature>
<dbReference type="HOGENOM" id="CLU_235601_0_0_1"/>
<dbReference type="EnsemblMetazoa" id="CPIJ014431-RA">
    <property type="protein sequence ID" value="CPIJ014431-PA"/>
    <property type="gene ID" value="CPIJ014431"/>
</dbReference>
<feature type="compositionally biased region" description="Basic residues" evidence="2">
    <location>
        <begin position="452"/>
        <end position="471"/>
    </location>
</feature>
<feature type="compositionally biased region" description="Basic and acidic residues" evidence="2">
    <location>
        <begin position="1150"/>
        <end position="1159"/>
    </location>
</feature>
<name>B0X4X7_CULQU</name>
<feature type="compositionally biased region" description="Polar residues" evidence="2">
    <location>
        <begin position="540"/>
        <end position="570"/>
    </location>
</feature>
<dbReference type="EMBL" id="DS232358">
    <property type="protein sequence ID" value="EDS40592.1"/>
    <property type="molecule type" value="Genomic_DNA"/>
</dbReference>
<dbReference type="GO" id="GO:0003723">
    <property type="term" value="F:RNA binding"/>
    <property type="evidence" value="ECO:0007669"/>
    <property type="project" value="InterPro"/>
</dbReference>
<dbReference type="VEuPathDB" id="VectorBase:CQUJHB008252"/>
<feature type="region of interest" description="Disordered" evidence="2">
    <location>
        <begin position="1047"/>
        <end position="1121"/>
    </location>
</feature>